<feature type="transmembrane region" description="Helical" evidence="6">
    <location>
        <begin position="143"/>
        <end position="164"/>
    </location>
</feature>
<keyword evidence="4 6" id="KW-0472">Membrane</keyword>
<dbReference type="PANTHER" id="PTHR22950">
    <property type="entry name" value="AMINO ACID TRANSPORTER"/>
    <property type="match status" value="1"/>
</dbReference>
<reference evidence="8 9" key="1">
    <citation type="submission" date="2024-10" db="EMBL/GenBank/DDBJ databases">
        <authorList>
            <person name="Kim D."/>
        </authorList>
    </citation>
    <scope>NUCLEOTIDE SEQUENCE [LARGE SCALE GENOMIC DNA]</scope>
    <source>
        <strain evidence="8">Taebaek</strain>
    </source>
</reference>
<keyword evidence="9" id="KW-1185">Reference proteome</keyword>
<dbReference type="EMBL" id="JBICCN010000254">
    <property type="protein sequence ID" value="KAL3082793.1"/>
    <property type="molecule type" value="Genomic_DNA"/>
</dbReference>
<evidence type="ECO:0000256" key="5">
    <source>
        <dbReference type="SAM" id="MobiDB-lite"/>
    </source>
</evidence>
<evidence type="ECO:0000256" key="2">
    <source>
        <dbReference type="ARBA" id="ARBA00022692"/>
    </source>
</evidence>
<feature type="transmembrane region" description="Helical" evidence="6">
    <location>
        <begin position="1293"/>
        <end position="1312"/>
    </location>
</feature>
<evidence type="ECO:0000259" key="7">
    <source>
        <dbReference type="Pfam" id="PF01490"/>
    </source>
</evidence>
<evidence type="ECO:0000313" key="9">
    <source>
        <dbReference type="Proteomes" id="UP001620645"/>
    </source>
</evidence>
<dbReference type="Proteomes" id="UP001620645">
    <property type="component" value="Unassembled WGS sequence"/>
</dbReference>
<feature type="transmembrane region" description="Helical" evidence="6">
    <location>
        <begin position="111"/>
        <end position="131"/>
    </location>
</feature>
<feature type="transmembrane region" description="Helical" evidence="6">
    <location>
        <begin position="1333"/>
        <end position="1355"/>
    </location>
</feature>
<evidence type="ECO:0000256" key="6">
    <source>
        <dbReference type="SAM" id="Phobius"/>
    </source>
</evidence>
<feature type="transmembrane region" description="Helical" evidence="6">
    <location>
        <begin position="207"/>
        <end position="228"/>
    </location>
</feature>
<feature type="transmembrane region" description="Helical" evidence="6">
    <location>
        <begin position="1190"/>
        <end position="1208"/>
    </location>
</feature>
<feature type="transmembrane region" description="Helical" evidence="6">
    <location>
        <begin position="505"/>
        <end position="530"/>
    </location>
</feature>
<keyword evidence="2 6" id="KW-0812">Transmembrane</keyword>
<dbReference type="GO" id="GO:0016020">
    <property type="term" value="C:membrane"/>
    <property type="evidence" value="ECO:0007669"/>
    <property type="project" value="UniProtKB-SubCell"/>
</dbReference>
<sequence>MTTNDPSGSGDGTATNSTTGAPIGEGNIATERKRMFRFLHSALAIVSILWATVCLFLYFHAPSSQSQQLFDCRWHLSVLLVQASFGHVFVFCSRSALLFCAAFVSTQYAIVYSLLTLVIYSLDTVLLMLFPRPSAGVGMDFGPYLKLTAIFIVLSTFGLGLSLAHMKKMLQIGKELAKQNETTKTAAATFVGQDNLRTLRAFTGCQAGLSEFSCSLMAITLAVVQFFVLRMANGGGLLLIKGIVLANACQIVQELNMSLSAFYTFFYAGRIYDAVEERTSFFTGPESAHVRFALSRVQHAKTFLFLSLLFHVGRMLFNAFVLWCLAPRAFGTALSLRVKFKMDSEMAQADQQWTETRRRETKWLYSVAACVLAVAVGHLLLNFGYVLQSMIFESLSVATGLSFVFSMCLLGAVGFYAVRLLRFCLILCAYISLNLFVTASLLLFAFIQDFFFLATTLDDEKDTIATALNTSSASFPFSSALKNGSFSAPPDESDSSDGGGSTLKILLYLSDFALSIGTFFIAAFALRYAISTLVRTKILQTQPTNVQRAVRLLRALSLVGIVSAAIEFVLLAELRLGKTSSMSHLSVNSSFYDWLLTSAQFVFLFYVTRFERFQALLPVQILQLASVGITTLDLIGQQTDIVQIYVNSVLQFYRVTEALFRRPLLSSADGSASTVFVTHSSSLAIPLHLFVDILALHFLQIIQWFLTILALGIALYCADNLVEDESEKSNDFHELRNSGAEKLQQKKQGEEEHRNEESPPPPCPTNASPPQMAKLALNNGASNGIVPKQRNFNNAAFDNQLYNMDELEADISVSFDGKKMPETIGQKQQSEAEPNHRLPFSAESSPYKDINLNSPSAVFVITNRGQAPNSSSIVFDRFWHFFQFAGTLSQSNRMITSLNTHFANSGQSQRERGDRADTESAFSATSNNTRMSVDPLISQTNLFGERQRTANSISPEQALINMIKTMLGTGLLSLPLAFKYSGIWLGLFLLICVCCICTFTCRQLVNCSQFFCQRKGREMMDYANVMRSAIECGPPWISERGYFFKQLVNSTMFICQLGFCCVYFVFMADNVKQFFDETSQIHISQAGWIALLLIPTMALCTIRQLKVLAPLALVANLVYLGAVLIILEYLITHLDSIDELPAVGNLSDLPLFFGTVIFAFEGIAVVLPIENQMDQPHHFISPNGVLNTSCLLVLCIYGTMGFYGYLAFGKNVKDTVTLNLPSTPFYQTIKIMLVSCILVSYPLQFYVPMERIEKWISRKIDQEKQNFFVYFLRYSLVLTTCLIAELIPHLALFISLVGAFAGTSLALIYPPVIDLLCKYSQNLLTKRIWAQNLFVLSFGLIGFTTGTYSSLVQIANAMDSEDI</sequence>
<feature type="transmembrane region" description="Helical" evidence="6">
    <location>
        <begin position="984"/>
        <end position="1005"/>
    </location>
</feature>
<feature type="domain" description="Amino acid transporter transmembrane" evidence="7">
    <location>
        <begin position="953"/>
        <end position="1350"/>
    </location>
</feature>
<feature type="transmembrane region" description="Helical" evidence="6">
    <location>
        <begin position="1080"/>
        <end position="1100"/>
    </location>
</feature>
<protein>
    <recommendedName>
        <fullName evidence="7">Amino acid transporter transmembrane domain-containing protein</fullName>
    </recommendedName>
</protein>
<evidence type="ECO:0000256" key="1">
    <source>
        <dbReference type="ARBA" id="ARBA00004141"/>
    </source>
</evidence>
<feature type="transmembrane region" description="Helical" evidence="6">
    <location>
        <begin position="551"/>
        <end position="571"/>
    </location>
</feature>
<feature type="transmembrane region" description="Helical" evidence="6">
    <location>
        <begin position="1107"/>
        <end position="1131"/>
    </location>
</feature>
<feature type="region of interest" description="Disordered" evidence="5">
    <location>
        <begin position="1"/>
        <end position="25"/>
    </location>
</feature>
<feature type="compositionally biased region" description="Basic and acidic residues" evidence="5">
    <location>
        <begin position="909"/>
        <end position="918"/>
    </location>
</feature>
<feature type="transmembrane region" description="Helical" evidence="6">
    <location>
        <begin position="79"/>
        <end position="104"/>
    </location>
</feature>
<feature type="region of interest" description="Disordered" evidence="5">
    <location>
        <begin position="728"/>
        <end position="774"/>
    </location>
</feature>
<feature type="transmembrane region" description="Helical" evidence="6">
    <location>
        <begin position="1267"/>
        <end position="1287"/>
    </location>
</feature>
<name>A0ABD2J2T2_HETSC</name>
<evidence type="ECO:0000313" key="8">
    <source>
        <dbReference type="EMBL" id="KAL3082793.1"/>
    </source>
</evidence>
<dbReference type="PANTHER" id="PTHR22950:SF472">
    <property type="entry name" value="AMINO ACID TRANSPORTER TRANSMEMBRANE DOMAIN-CONTAINING PROTEIN"/>
    <property type="match status" value="1"/>
</dbReference>
<feature type="transmembrane region" description="Helical" evidence="6">
    <location>
        <begin position="425"/>
        <end position="447"/>
    </location>
</feature>
<feature type="region of interest" description="Disordered" evidence="5">
    <location>
        <begin position="903"/>
        <end position="924"/>
    </location>
</feature>
<feature type="transmembrane region" description="Helical" evidence="6">
    <location>
        <begin position="1228"/>
        <end position="1247"/>
    </location>
</feature>
<organism evidence="8 9">
    <name type="scientific">Heterodera schachtii</name>
    <name type="common">Sugarbeet cyst nematode worm</name>
    <name type="synonym">Tylenchus schachtii</name>
    <dbReference type="NCBI Taxonomy" id="97005"/>
    <lineage>
        <taxon>Eukaryota</taxon>
        <taxon>Metazoa</taxon>
        <taxon>Ecdysozoa</taxon>
        <taxon>Nematoda</taxon>
        <taxon>Chromadorea</taxon>
        <taxon>Rhabditida</taxon>
        <taxon>Tylenchina</taxon>
        <taxon>Tylenchomorpha</taxon>
        <taxon>Tylenchoidea</taxon>
        <taxon>Heteroderidae</taxon>
        <taxon>Heteroderinae</taxon>
        <taxon>Heterodera</taxon>
    </lineage>
</organism>
<comment type="caution">
    <text evidence="8">The sequence shown here is derived from an EMBL/GenBank/DDBJ whole genome shotgun (WGS) entry which is preliminary data.</text>
</comment>
<evidence type="ECO:0000256" key="3">
    <source>
        <dbReference type="ARBA" id="ARBA00022989"/>
    </source>
</evidence>
<evidence type="ECO:0000256" key="4">
    <source>
        <dbReference type="ARBA" id="ARBA00023136"/>
    </source>
</evidence>
<feature type="transmembrane region" description="Helical" evidence="6">
    <location>
        <begin position="1151"/>
        <end position="1169"/>
    </location>
</feature>
<accession>A0ABD2J2T2</accession>
<feature type="transmembrane region" description="Helical" evidence="6">
    <location>
        <begin position="1047"/>
        <end position="1068"/>
    </location>
</feature>
<gene>
    <name evidence="8" type="ORF">niasHS_010595</name>
</gene>
<keyword evidence="3 6" id="KW-1133">Transmembrane helix</keyword>
<feature type="transmembrane region" description="Helical" evidence="6">
    <location>
        <begin position="363"/>
        <end position="385"/>
    </location>
</feature>
<comment type="subcellular location">
    <subcellularLocation>
        <location evidence="1">Membrane</location>
        <topology evidence="1">Multi-pass membrane protein</topology>
    </subcellularLocation>
</comment>
<dbReference type="Pfam" id="PF01490">
    <property type="entry name" value="Aa_trans"/>
    <property type="match status" value="1"/>
</dbReference>
<feature type="transmembrane region" description="Helical" evidence="6">
    <location>
        <begin position="397"/>
        <end position="418"/>
    </location>
</feature>
<feature type="transmembrane region" description="Helical" evidence="6">
    <location>
        <begin position="38"/>
        <end position="59"/>
    </location>
</feature>
<dbReference type="InterPro" id="IPR013057">
    <property type="entry name" value="AA_transpt_TM"/>
</dbReference>
<feature type="compositionally biased region" description="Basic and acidic residues" evidence="5">
    <location>
        <begin position="743"/>
        <end position="757"/>
    </location>
</feature>
<proteinExistence type="predicted"/>
<feature type="compositionally biased region" description="Polar residues" evidence="5">
    <location>
        <begin position="1"/>
        <end position="20"/>
    </location>
</feature>